<comment type="function">
    <text evidence="3">A probable RNA chaperone. Forms a complex with KhpB which binds to cellular RNA and controls its expression. Plays a role in peptidoglycan (PG) homeostasis and cell length regulation.</text>
</comment>
<comment type="subcellular location">
    <subcellularLocation>
        <location evidence="3">Cytoplasm</location>
    </subcellularLocation>
</comment>
<keyword evidence="1 3" id="KW-0963">Cytoplasm</keyword>
<comment type="subunit">
    <text evidence="3">Forms a complex with KhpB.</text>
</comment>
<organism evidence="4 5">
    <name type="scientific">Thermosediminibacter litoriperuensis</name>
    <dbReference type="NCBI Taxonomy" id="291989"/>
    <lineage>
        <taxon>Bacteria</taxon>
        <taxon>Bacillati</taxon>
        <taxon>Bacillota</taxon>
        <taxon>Clostridia</taxon>
        <taxon>Thermosediminibacterales</taxon>
        <taxon>Thermosediminibacteraceae</taxon>
        <taxon>Thermosediminibacter</taxon>
    </lineage>
</organism>
<dbReference type="RefSeq" id="WP_148865633.1">
    <property type="nucleotide sequence ID" value="NZ_VNHO01000001.1"/>
</dbReference>
<dbReference type="SUPFAM" id="SSF54814">
    <property type="entry name" value="Prokaryotic type KH domain (KH-domain type II)"/>
    <property type="match status" value="1"/>
</dbReference>
<protein>
    <recommendedName>
        <fullName evidence="3">RNA-binding protein KhpA</fullName>
    </recommendedName>
    <alternativeName>
        <fullName evidence="3">KH-domain protein A</fullName>
    </alternativeName>
</protein>
<sequence length="75" mass="8228">MIELVEYIAKALVDHPEEVAVNRVEGEQSVIIELKVHPDDMGKIIGKQGRIAKAIRTVVKAAAAKEGKRVIVEIL</sequence>
<comment type="similarity">
    <text evidence="3">Belongs to the KhpA RNA-binding protein family.</text>
</comment>
<dbReference type="OrthoDB" id="9812389at2"/>
<dbReference type="InterPro" id="IPR020627">
    <property type="entry name" value="KhpA"/>
</dbReference>
<evidence type="ECO:0000256" key="3">
    <source>
        <dbReference type="HAMAP-Rule" id="MF_00088"/>
    </source>
</evidence>
<dbReference type="Pfam" id="PF13083">
    <property type="entry name" value="KH_KhpA-B"/>
    <property type="match status" value="1"/>
</dbReference>
<name>A0A5S5AZN8_9FIRM</name>
<evidence type="ECO:0000313" key="5">
    <source>
        <dbReference type="Proteomes" id="UP000322294"/>
    </source>
</evidence>
<dbReference type="InterPro" id="IPR015946">
    <property type="entry name" value="KH_dom-like_a/b"/>
</dbReference>
<keyword evidence="2 3" id="KW-0694">RNA-binding</keyword>
<comment type="caution">
    <text evidence="4">The sequence shown here is derived from an EMBL/GenBank/DDBJ whole genome shotgun (WGS) entry which is preliminary data.</text>
</comment>
<evidence type="ECO:0000313" key="4">
    <source>
        <dbReference type="EMBL" id="TYP59959.1"/>
    </source>
</evidence>
<evidence type="ECO:0000256" key="2">
    <source>
        <dbReference type="ARBA" id="ARBA00022884"/>
    </source>
</evidence>
<dbReference type="GO" id="GO:0005737">
    <property type="term" value="C:cytoplasm"/>
    <property type="evidence" value="ECO:0007669"/>
    <property type="project" value="UniProtKB-SubCell"/>
</dbReference>
<keyword evidence="5" id="KW-1185">Reference proteome</keyword>
<keyword evidence="3" id="KW-0143">Chaperone</keyword>
<dbReference type="InterPro" id="IPR009019">
    <property type="entry name" value="KH_sf_prok-type"/>
</dbReference>
<gene>
    <name evidence="3" type="primary">khpA</name>
    <name evidence="4" type="ORF">LZ11_00121</name>
</gene>
<evidence type="ECO:0000256" key="1">
    <source>
        <dbReference type="ARBA" id="ARBA00022490"/>
    </source>
</evidence>
<dbReference type="GO" id="GO:0003723">
    <property type="term" value="F:RNA binding"/>
    <property type="evidence" value="ECO:0007669"/>
    <property type="project" value="UniProtKB-UniRule"/>
</dbReference>
<dbReference type="GO" id="GO:0071555">
    <property type="term" value="P:cell wall organization"/>
    <property type="evidence" value="ECO:0007669"/>
    <property type="project" value="UniProtKB-KW"/>
</dbReference>
<dbReference type="Proteomes" id="UP000322294">
    <property type="component" value="Unassembled WGS sequence"/>
</dbReference>
<keyword evidence="3" id="KW-0133">Cell shape</keyword>
<dbReference type="GO" id="GO:0009252">
    <property type="term" value="P:peptidoglycan biosynthetic process"/>
    <property type="evidence" value="ECO:0007669"/>
    <property type="project" value="UniProtKB-UniRule"/>
</dbReference>
<dbReference type="PANTHER" id="PTHR34654">
    <property type="entry name" value="UPF0109 PROTEIN SCO5592"/>
    <property type="match status" value="1"/>
</dbReference>
<dbReference type="Gene3D" id="3.30.300.20">
    <property type="match status" value="1"/>
</dbReference>
<accession>A0A5S5AZN8</accession>
<proteinExistence type="inferred from homology"/>
<dbReference type="NCBIfam" id="NF001748">
    <property type="entry name" value="PRK00468.1"/>
    <property type="match status" value="1"/>
</dbReference>
<reference evidence="4 5" key="1">
    <citation type="submission" date="2019-07" db="EMBL/GenBank/DDBJ databases">
        <title>Genomic Encyclopedia of Type Strains, Phase I: the one thousand microbial genomes (KMG-I) project.</title>
        <authorList>
            <person name="Kyrpides N."/>
        </authorList>
    </citation>
    <scope>NUCLEOTIDE SEQUENCE [LARGE SCALE GENOMIC DNA]</scope>
    <source>
        <strain evidence="4 5">DSM 16647</strain>
    </source>
</reference>
<dbReference type="HAMAP" id="MF_00088">
    <property type="entry name" value="KhpA"/>
    <property type="match status" value="1"/>
</dbReference>
<dbReference type="GO" id="GO:0008360">
    <property type="term" value="P:regulation of cell shape"/>
    <property type="evidence" value="ECO:0007669"/>
    <property type="project" value="UniProtKB-KW"/>
</dbReference>
<dbReference type="PANTHER" id="PTHR34654:SF1">
    <property type="entry name" value="RNA-BINDING PROTEIN KHPA"/>
    <property type="match status" value="1"/>
</dbReference>
<keyword evidence="3" id="KW-0961">Cell wall biogenesis/degradation</keyword>
<dbReference type="AlphaFoldDB" id="A0A5S5AZN8"/>
<dbReference type="EMBL" id="VNHO01000001">
    <property type="protein sequence ID" value="TYP59959.1"/>
    <property type="molecule type" value="Genomic_DNA"/>
</dbReference>
<dbReference type="CDD" id="cd22533">
    <property type="entry name" value="KH-II_YlqC-like"/>
    <property type="match status" value="1"/>
</dbReference>
<dbReference type="PROSITE" id="PS50084">
    <property type="entry name" value="KH_TYPE_1"/>
    <property type="match status" value="1"/>
</dbReference>